<evidence type="ECO:0000313" key="4">
    <source>
        <dbReference type="Proteomes" id="UP000289856"/>
    </source>
</evidence>
<reference evidence="3 4" key="1">
    <citation type="submission" date="2019-01" db="EMBL/GenBank/DDBJ databases">
        <title>Complete genome sequence of Cohnella hallensis HS21 isolated from Korean fir (Abies koreana) rhizospheric soil.</title>
        <authorList>
            <person name="Jiang L."/>
            <person name="Kang S.W."/>
            <person name="Kim S."/>
            <person name="Jung J."/>
            <person name="Kim C.Y."/>
            <person name="Kim D.H."/>
            <person name="Kim S.W."/>
            <person name="Lee J."/>
        </authorList>
    </citation>
    <scope>NUCLEOTIDE SEQUENCE [LARGE SCALE GENOMIC DNA]</scope>
    <source>
        <strain evidence="3 4">HS21</strain>
    </source>
</reference>
<dbReference type="OrthoDB" id="1798639at2"/>
<feature type="region of interest" description="Disordered" evidence="1">
    <location>
        <begin position="116"/>
        <end position="139"/>
    </location>
</feature>
<accession>A0A3T1D9F8</accession>
<dbReference type="RefSeq" id="WP_130612544.1">
    <property type="nucleotide sequence ID" value="NZ_AP019400.1"/>
</dbReference>
<dbReference type="EMBL" id="AP019400">
    <property type="protein sequence ID" value="BBI34732.1"/>
    <property type="molecule type" value="Genomic_DNA"/>
</dbReference>
<keyword evidence="2" id="KW-0812">Transmembrane</keyword>
<keyword evidence="4" id="KW-1185">Reference proteome</keyword>
<keyword evidence="2" id="KW-0472">Membrane</keyword>
<evidence type="ECO:0000256" key="1">
    <source>
        <dbReference type="SAM" id="MobiDB-lite"/>
    </source>
</evidence>
<evidence type="ECO:0000256" key="2">
    <source>
        <dbReference type="SAM" id="Phobius"/>
    </source>
</evidence>
<feature type="region of interest" description="Disordered" evidence="1">
    <location>
        <begin position="34"/>
        <end position="88"/>
    </location>
</feature>
<name>A0A3T1D9F8_9BACL</name>
<keyword evidence="2" id="KW-1133">Transmembrane helix</keyword>
<dbReference type="AlphaFoldDB" id="A0A3T1D9F8"/>
<sequence>MDDLISFISNNFYFVIVIVGIIYSLFFRKSPLENKPPNRMPDFGGDGQQRPRRPGETRPPVVETSHGEPVDTRLPAPQRQAQHPARSEAALRLERELQPVRSITLPEVEHKVEDYLPQQSTRARSSVNTSKPVPSRAVSSNTLGVTKEDLTRAIVWAEILGPPRARKPFRR</sequence>
<dbReference type="Proteomes" id="UP000289856">
    <property type="component" value="Chromosome"/>
</dbReference>
<proteinExistence type="predicted"/>
<evidence type="ECO:0000313" key="3">
    <source>
        <dbReference type="EMBL" id="BBI34732.1"/>
    </source>
</evidence>
<feature type="transmembrane region" description="Helical" evidence="2">
    <location>
        <begin position="12"/>
        <end position="30"/>
    </location>
</feature>
<feature type="compositionally biased region" description="Polar residues" evidence="1">
    <location>
        <begin position="117"/>
        <end position="139"/>
    </location>
</feature>
<gene>
    <name evidence="3" type="ORF">KCTCHS21_41310</name>
</gene>
<organism evidence="3 4">
    <name type="scientific">Cohnella abietis</name>
    <dbReference type="NCBI Taxonomy" id="2507935"/>
    <lineage>
        <taxon>Bacteria</taxon>
        <taxon>Bacillati</taxon>
        <taxon>Bacillota</taxon>
        <taxon>Bacilli</taxon>
        <taxon>Bacillales</taxon>
        <taxon>Paenibacillaceae</taxon>
        <taxon>Cohnella</taxon>
    </lineage>
</organism>
<dbReference type="KEGG" id="cohn:KCTCHS21_41310"/>
<protein>
    <submittedName>
        <fullName evidence="3">Uncharacterized protein</fullName>
    </submittedName>
</protein>